<dbReference type="AlphaFoldDB" id="A0A0I9TR95"/>
<organism evidence="1 2">
    <name type="scientific">Mycobacterium haemophilum</name>
    <dbReference type="NCBI Taxonomy" id="29311"/>
    <lineage>
        <taxon>Bacteria</taxon>
        <taxon>Bacillati</taxon>
        <taxon>Actinomycetota</taxon>
        <taxon>Actinomycetes</taxon>
        <taxon>Mycobacteriales</taxon>
        <taxon>Mycobacteriaceae</taxon>
        <taxon>Mycobacterium</taxon>
    </lineage>
</organism>
<reference evidence="1 2" key="1">
    <citation type="submission" date="2015-05" db="EMBL/GenBank/DDBJ databases">
        <title>Genome sequence of Mycobacterium haemophilum.</title>
        <authorList>
            <person name="Greninger A.L."/>
            <person name="Cunningham G."/>
            <person name="Miller S."/>
        </authorList>
    </citation>
    <scope>NUCLEOTIDE SEQUENCE [LARGE SCALE GENOMIC DNA]</scope>
    <source>
        <strain evidence="2">UC1</strain>
    </source>
</reference>
<accession>A0A0I9TR95</accession>
<keyword evidence="2" id="KW-1185">Reference proteome</keyword>
<sequence length="74" mass="7822">MQAEETKLWQPQRLSRLPQELLVVARAFDATAFAAGRVGASGIIARAAGGFTVAGFDALHFGNDTPYGIDVKCA</sequence>
<comment type="caution">
    <text evidence="1">The sequence shown here is derived from an EMBL/GenBank/DDBJ whole genome shotgun (WGS) entry which is preliminary data.</text>
</comment>
<proteinExistence type="predicted"/>
<dbReference type="Proteomes" id="UP000036334">
    <property type="component" value="Unassembled WGS sequence"/>
</dbReference>
<dbReference type="PATRIC" id="fig|29311.18.peg.3950"/>
<dbReference type="EMBL" id="LDPR01000008">
    <property type="protein sequence ID" value="KLO36669.1"/>
    <property type="molecule type" value="Genomic_DNA"/>
</dbReference>
<protein>
    <submittedName>
        <fullName evidence="1">Uncharacterized protein</fullName>
    </submittedName>
</protein>
<evidence type="ECO:0000313" key="1">
    <source>
        <dbReference type="EMBL" id="KLO36669.1"/>
    </source>
</evidence>
<gene>
    <name evidence="1" type="ORF">ABH38_11955</name>
</gene>
<name>A0A0I9TR95_9MYCO</name>
<evidence type="ECO:0000313" key="2">
    <source>
        <dbReference type="Proteomes" id="UP000036334"/>
    </source>
</evidence>